<dbReference type="InterPro" id="IPR029052">
    <property type="entry name" value="Metallo-depent_PP-like"/>
</dbReference>
<dbReference type="InterPro" id="IPR022302">
    <property type="entry name" value="Phosphoesterase_putative"/>
</dbReference>
<dbReference type="Proteomes" id="UP000785625">
    <property type="component" value="Unassembled WGS sequence"/>
</dbReference>
<sequence>LTDPQYFHHRWIDIPQTNWRIIGDNGWYDYSFSTYANDPERVAKWKKVYWLDSSIDQPMSDLERMRLVDDQISKDLEQAALDRKRVILVTHFAPRHELLNKKPSFVDTPRKNYFYQMINAMMGSDQLGELLESYQNVQMVMYGHLHRQHPALTRHGVTYYHQVVGIKNKRINEWQAPTFIEQWQRTLRIFDLK</sequence>
<evidence type="ECO:0000313" key="1">
    <source>
        <dbReference type="EMBL" id="MBM6940766.1"/>
    </source>
</evidence>
<comment type="caution">
    <text evidence="1">The sequence shown here is derived from an EMBL/GenBank/DDBJ whole genome shotgun (WGS) entry which is preliminary data.</text>
</comment>
<feature type="non-terminal residue" evidence="1">
    <location>
        <position position="1"/>
    </location>
</feature>
<gene>
    <name evidence="1" type="ORF">H5975_04590</name>
</gene>
<dbReference type="RefSeq" id="WP_204785072.1">
    <property type="nucleotide sequence ID" value="NZ_JACJKU010000035.1"/>
</dbReference>
<accession>A0ABS2GZQ6</accession>
<reference evidence="1 2" key="1">
    <citation type="journal article" date="2021" name="Sci. Rep.">
        <title>The distribution of antibiotic resistance genes in chicken gut microbiota commensals.</title>
        <authorList>
            <person name="Juricova H."/>
            <person name="Matiasovicova J."/>
            <person name="Kubasova T."/>
            <person name="Cejkova D."/>
            <person name="Rychlik I."/>
        </authorList>
    </citation>
    <scope>NUCLEOTIDE SEQUENCE [LARGE SCALE GENOMIC DNA]</scope>
    <source>
        <strain evidence="1 2">An574</strain>
    </source>
</reference>
<protein>
    <submittedName>
        <fullName evidence="1">Phosphoesterase</fullName>
    </submittedName>
</protein>
<dbReference type="SUPFAM" id="SSF56300">
    <property type="entry name" value="Metallo-dependent phosphatases"/>
    <property type="match status" value="1"/>
</dbReference>
<dbReference type="EMBL" id="JACJKU010000035">
    <property type="protein sequence ID" value="MBM6940766.1"/>
    <property type="molecule type" value="Genomic_DNA"/>
</dbReference>
<name>A0ABS2GZQ6_9LACO</name>
<proteinExistence type="predicted"/>
<evidence type="ECO:0000313" key="2">
    <source>
        <dbReference type="Proteomes" id="UP000785625"/>
    </source>
</evidence>
<keyword evidence="2" id="KW-1185">Reference proteome</keyword>
<dbReference type="NCBIfam" id="TIGR03729">
    <property type="entry name" value="acc_ester"/>
    <property type="match status" value="1"/>
</dbReference>
<organism evidence="1 2">
    <name type="scientific">Limosilactobacillus coleohominis</name>
    <dbReference type="NCBI Taxonomy" id="181675"/>
    <lineage>
        <taxon>Bacteria</taxon>
        <taxon>Bacillati</taxon>
        <taxon>Bacillota</taxon>
        <taxon>Bacilli</taxon>
        <taxon>Lactobacillales</taxon>
        <taxon>Lactobacillaceae</taxon>
        <taxon>Limosilactobacillus</taxon>
    </lineage>
</organism>